<dbReference type="Proteomes" id="UP001589589">
    <property type="component" value="Unassembled WGS sequence"/>
</dbReference>
<reference evidence="1 2" key="1">
    <citation type="submission" date="2024-09" db="EMBL/GenBank/DDBJ databases">
        <authorList>
            <person name="Sun Q."/>
            <person name="Mori K."/>
        </authorList>
    </citation>
    <scope>NUCLEOTIDE SEQUENCE [LARGE SCALE GENOMIC DNA]</scope>
    <source>
        <strain evidence="1 2">CECT 7908</strain>
    </source>
</reference>
<protein>
    <submittedName>
        <fullName evidence="1">Uncharacterized protein</fullName>
    </submittedName>
</protein>
<accession>A0ABV5FH69</accession>
<sequence length="62" mass="7155">MKKIALTKNKKKQSKAFQKAVEPLMKYLAKNHHPHTKCIVENNIAELVEGIEVHNTDKFILD</sequence>
<proteinExistence type="predicted"/>
<evidence type="ECO:0000313" key="2">
    <source>
        <dbReference type="Proteomes" id="UP001589589"/>
    </source>
</evidence>
<dbReference type="RefSeq" id="WP_290259684.1">
    <property type="nucleotide sequence ID" value="NZ_JAUFQQ010000003.1"/>
</dbReference>
<name>A0ABV5FH69_9FLAO</name>
<organism evidence="1 2">
    <name type="scientific">Flavobacterium branchiarum</name>
    <dbReference type="NCBI Taxonomy" id="1114870"/>
    <lineage>
        <taxon>Bacteria</taxon>
        <taxon>Pseudomonadati</taxon>
        <taxon>Bacteroidota</taxon>
        <taxon>Flavobacteriia</taxon>
        <taxon>Flavobacteriales</taxon>
        <taxon>Flavobacteriaceae</taxon>
        <taxon>Flavobacterium</taxon>
    </lineage>
</organism>
<gene>
    <name evidence="1" type="ORF">ACFFUQ_02580</name>
</gene>
<keyword evidence="2" id="KW-1185">Reference proteome</keyword>
<dbReference type="EMBL" id="JBHMEX010000011">
    <property type="protein sequence ID" value="MFB9062889.1"/>
    <property type="molecule type" value="Genomic_DNA"/>
</dbReference>
<evidence type="ECO:0000313" key="1">
    <source>
        <dbReference type="EMBL" id="MFB9062889.1"/>
    </source>
</evidence>
<comment type="caution">
    <text evidence="1">The sequence shown here is derived from an EMBL/GenBank/DDBJ whole genome shotgun (WGS) entry which is preliminary data.</text>
</comment>